<dbReference type="Gene3D" id="1.10.4030.10">
    <property type="entry name" value="Porin chaperone SurA, peptide-binding domain"/>
    <property type="match status" value="1"/>
</dbReference>
<comment type="caution">
    <text evidence="9">The sequence shown here is derived from an EMBL/GenBank/DDBJ whole genome shotgun (WGS) entry which is preliminary data.</text>
</comment>
<accession>A0A9C7GBM6</accession>
<dbReference type="InterPro" id="IPR046357">
    <property type="entry name" value="PPIase_dom_sf"/>
</dbReference>
<dbReference type="PANTHER" id="PTHR47245:SF1">
    <property type="entry name" value="FOLDASE PROTEIN PRSA"/>
    <property type="match status" value="1"/>
</dbReference>
<dbReference type="PROSITE" id="PS50198">
    <property type="entry name" value="PPIC_PPIASE_2"/>
    <property type="match status" value="1"/>
</dbReference>
<dbReference type="Gene3D" id="3.10.50.40">
    <property type="match status" value="1"/>
</dbReference>
<dbReference type="InterPro" id="IPR000297">
    <property type="entry name" value="PPIase_PpiC"/>
</dbReference>
<evidence type="ECO:0000256" key="4">
    <source>
        <dbReference type="ARBA" id="ARBA00023110"/>
    </source>
</evidence>
<keyword evidence="7" id="KW-1133">Transmembrane helix</keyword>
<gene>
    <name evidence="9" type="primary">prsA3</name>
    <name evidence="9" type="ORF">NEOCIP111885_03349</name>
</gene>
<keyword evidence="3" id="KW-0732">Signal</keyword>
<evidence type="ECO:0000259" key="8">
    <source>
        <dbReference type="PROSITE" id="PS50198"/>
    </source>
</evidence>
<evidence type="ECO:0000256" key="7">
    <source>
        <dbReference type="SAM" id="Phobius"/>
    </source>
</evidence>
<dbReference type="EC" id="5.2.1.8" evidence="2"/>
<dbReference type="PROSITE" id="PS01096">
    <property type="entry name" value="PPIC_PPIASE_1"/>
    <property type="match status" value="1"/>
</dbReference>
<organism evidence="9 10">
    <name type="scientific">Pseudoneobacillus rhizosphaerae</name>
    <dbReference type="NCBI Taxonomy" id="2880968"/>
    <lineage>
        <taxon>Bacteria</taxon>
        <taxon>Bacillati</taxon>
        <taxon>Bacillota</taxon>
        <taxon>Bacilli</taxon>
        <taxon>Bacillales</taxon>
        <taxon>Bacillaceae</taxon>
        <taxon>Pseudoneobacillus</taxon>
    </lineage>
</organism>
<dbReference type="SUPFAM" id="SSF54534">
    <property type="entry name" value="FKBP-like"/>
    <property type="match status" value="1"/>
</dbReference>
<keyword evidence="5 6" id="KW-0413">Isomerase</keyword>
<evidence type="ECO:0000256" key="3">
    <source>
        <dbReference type="ARBA" id="ARBA00022729"/>
    </source>
</evidence>
<dbReference type="InterPro" id="IPR050245">
    <property type="entry name" value="PrsA_foldase"/>
</dbReference>
<dbReference type="AlphaFoldDB" id="A0A9C7GBM6"/>
<keyword evidence="10" id="KW-1185">Reference proteome</keyword>
<evidence type="ECO:0000313" key="10">
    <source>
        <dbReference type="Proteomes" id="UP000789845"/>
    </source>
</evidence>
<comment type="catalytic activity">
    <reaction evidence="1">
        <text>[protein]-peptidylproline (omega=180) = [protein]-peptidylproline (omega=0)</text>
        <dbReference type="Rhea" id="RHEA:16237"/>
        <dbReference type="Rhea" id="RHEA-COMP:10747"/>
        <dbReference type="Rhea" id="RHEA-COMP:10748"/>
        <dbReference type="ChEBI" id="CHEBI:83833"/>
        <dbReference type="ChEBI" id="CHEBI:83834"/>
        <dbReference type="EC" id="5.2.1.8"/>
    </reaction>
</comment>
<keyword evidence="7" id="KW-0472">Membrane</keyword>
<evidence type="ECO:0000256" key="1">
    <source>
        <dbReference type="ARBA" id="ARBA00000971"/>
    </source>
</evidence>
<dbReference type="InterPro" id="IPR023058">
    <property type="entry name" value="PPIase_PpiC_CS"/>
</dbReference>
<dbReference type="GO" id="GO:0003755">
    <property type="term" value="F:peptidyl-prolyl cis-trans isomerase activity"/>
    <property type="evidence" value="ECO:0007669"/>
    <property type="project" value="UniProtKB-KW"/>
</dbReference>
<sequence>MDNQNIVSKKGTVKTIYLTTLLVVLVAAIIISILLLKNNVVAKVGSETVSKEELNELLVEQYGTAALDTLITNKMIEQESKKEKVTITDEEKAFELQALIDTYGGEDAFNSALEENGMKKADIEKEVNQYITIKKLLEPRIKITDEEVKTYFEENKASYNEPEQVKASHILVKDEATAKEVKKKLAKGEDFSKLAKEYSTDTSNAENGGDLGYFTKGDMVAEFEQVAFTLAENKISDPVKSEFGYHIIQVHDKKAAKDAVYEEHVEEIQKTLFDERIQAEYTTWIKELKEDYEVENLLTKS</sequence>
<evidence type="ECO:0000313" key="9">
    <source>
        <dbReference type="EMBL" id="CAG9609606.1"/>
    </source>
</evidence>
<dbReference type="InterPro" id="IPR027304">
    <property type="entry name" value="Trigger_fact/SurA_dom_sf"/>
</dbReference>
<name>A0A9C7GBM6_9BACI</name>
<dbReference type="RefSeq" id="WP_230497839.1">
    <property type="nucleotide sequence ID" value="NZ_CAKJTG010000021.1"/>
</dbReference>
<reference evidence="9" key="1">
    <citation type="submission" date="2021-10" db="EMBL/GenBank/DDBJ databases">
        <authorList>
            <person name="Criscuolo A."/>
        </authorList>
    </citation>
    <scope>NUCLEOTIDE SEQUENCE</scope>
    <source>
        <strain evidence="9">CIP111885</strain>
    </source>
</reference>
<evidence type="ECO:0000256" key="2">
    <source>
        <dbReference type="ARBA" id="ARBA00013194"/>
    </source>
</evidence>
<feature type="transmembrane region" description="Helical" evidence="7">
    <location>
        <begin position="16"/>
        <end position="36"/>
    </location>
</feature>
<keyword evidence="7" id="KW-0812">Transmembrane</keyword>
<dbReference type="Proteomes" id="UP000789845">
    <property type="component" value="Unassembled WGS sequence"/>
</dbReference>
<dbReference type="SUPFAM" id="SSF109998">
    <property type="entry name" value="Triger factor/SurA peptide-binding domain-like"/>
    <property type="match status" value="1"/>
</dbReference>
<dbReference type="Pfam" id="PF13616">
    <property type="entry name" value="Rotamase_3"/>
    <property type="match status" value="1"/>
</dbReference>
<protein>
    <recommendedName>
        <fullName evidence="2">peptidylprolyl isomerase</fullName>
        <ecNumber evidence="2">5.2.1.8</ecNumber>
    </recommendedName>
</protein>
<evidence type="ECO:0000256" key="5">
    <source>
        <dbReference type="ARBA" id="ARBA00023235"/>
    </source>
</evidence>
<proteinExistence type="predicted"/>
<evidence type="ECO:0000256" key="6">
    <source>
        <dbReference type="PROSITE-ProRule" id="PRU00278"/>
    </source>
</evidence>
<keyword evidence="4 6" id="KW-0697">Rotamase</keyword>
<dbReference type="EMBL" id="CAKJTG010000021">
    <property type="protein sequence ID" value="CAG9609606.1"/>
    <property type="molecule type" value="Genomic_DNA"/>
</dbReference>
<feature type="domain" description="PpiC" evidence="8">
    <location>
        <begin position="162"/>
        <end position="252"/>
    </location>
</feature>
<dbReference type="PANTHER" id="PTHR47245">
    <property type="entry name" value="PEPTIDYLPROLYL ISOMERASE"/>
    <property type="match status" value="1"/>
</dbReference>